<evidence type="ECO:0000256" key="3">
    <source>
        <dbReference type="ARBA" id="ARBA00023163"/>
    </source>
</evidence>
<dbReference type="SUPFAM" id="SSF46785">
    <property type="entry name" value="Winged helix' DNA-binding domain"/>
    <property type="match status" value="1"/>
</dbReference>
<name>A0A9D2KQ11_9FIRM</name>
<dbReference type="InterPro" id="IPR036388">
    <property type="entry name" value="WH-like_DNA-bd_sf"/>
</dbReference>
<dbReference type="GO" id="GO:0003700">
    <property type="term" value="F:DNA-binding transcription factor activity"/>
    <property type="evidence" value="ECO:0007669"/>
    <property type="project" value="InterPro"/>
</dbReference>
<dbReference type="InterPro" id="IPR036390">
    <property type="entry name" value="WH_DNA-bd_sf"/>
</dbReference>
<gene>
    <name evidence="5" type="ORF">IAA07_10565</name>
</gene>
<dbReference type="SUPFAM" id="SSF64288">
    <property type="entry name" value="Chorismate lyase-like"/>
    <property type="match status" value="1"/>
</dbReference>
<accession>A0A9D2KQ11</accession>
<evidence type="ECO:0000256" key="1">
    <source>
        <dbReference type="ARBA" id="ARBA00023015"/>
    </source>
</evidence>
<dbReference type="InterPro" id="IPR000524">
    <property type="entry name" value="Tscrpt_reg_HTH_GntR"/>
</dbReference>
<dbReference type="InterPro" id="IPR028978">
    <property type="entry name" value="Chorismate_lyase_/UTRA_dom_sf"/>
</dbReference>
<proteinExistence type="predicted"/>
<feature type="domain" description="HTH gntR-type" evidence="4">
    <location>
        <begin position="6"/>
        <end position="73"/>
    </location>
</feature>
<dbReference type="Pfam" id="PF00392">
    <property type="entry name" value="GntR"/>
    <property type="match status" value="1"/>
</dbReference>
<organism evidence="5 6">
    <name type="scientific">Candidatus Lachnoclostridium stercoravium</name>
    <dbReference type="NCBI Taxonomy" id="2838633"/>
    <lineage>
        <taxon>Bacteria</taxon>
        <taxon>Bacillati</taxon>
        <taxon>Bacillota</taxon>
        <taxon>Clostridia</taxon>
        <taxon>Lachnospirales</taxon>
        <taxon>Lachnospiraceae</taxon>
    </lineage>
</organism>
<dbReference type="SMART" id="SM00345">
    <property type="entry name" value="HTH_GNTR"/>
    <property type="match status" value="1"/>
</dbReference>
<dbReference type="SMART" id="SM00866">
    <property type="entry name" value="UTRA"/>
    <property type="match status" value="1"/>
</dbReference>
<dbReference type="PRINTS" id="PR00035">
    <property type="entry name" value="HTHGNTR"/>
</dbReference>
<dbReference type="Proteomes" id="UP000823900">
    <property type="component" value="Unassembled WGS sequence"/>
</dbReference>
<dbReference type="Gene3D" id="3.40.1410.10">
    <property type="entry name" value="Chorismate lyase-like"/>
    <property type="match status" value="1"/>
</dbReference>
<dbReference type="GO" id="GO:0003677">
    <property type="term" value="F:DNA binding"/>
    <property type="evidence" value="ECO:0007669"/>
    <property type="project" value="UniProtKB-KW"/>
</dbReference>
<keyword evidence="3" id="KW-0804">Transcription</keyword>
<evidence type="ECO:0000259" key="4">
    <source>
        <dbReference type="PROSITE" id="PS50949"/>
    </source>
</evidence>
<dbReference type="InterPro" id="IPR011663">
    <property type="entry name" value="UTRA"/>
</dbReference>
<comment type="caution">
    <text evidence="5">The sequence shown here is derived from an EMBL/GenBank/DDBJ whole genome shotgun (WGS) entry which is preliminary data.</text>
</comment>
<keyword evidence="2" id="KW-0238">DNA-binding</keyword>
<dbReference type="Gene3D" id="1.10.10.10">
    <property type="entry name" value="Winged helix-like DNA-binding domain superfamily/Winged helix DNA-binding domain"/>
    <property type="match status" value="1"/>
</dbReference>
<reference evidence="5" key="1">
    <citation type="journal article" date="2021" name="PeerJ">
        <title>Extensive microbial diversity within the chicken gut microbiome revealed by metagenomics and culture.</title>
        <authorList>
            <person name="Gilroy R."/>
            <person name="Ravi A."/>
            <person name="Getino M."/>
            <person name="Pursley I."/>
            <person name="Horton D.L."/>
            <person name="Alikhan N.F."/>
            <person name="Baker D."/>
            <person name="Gharbi K."/>
            <person name="Hall N."/>
            <person name="Watson M."/>
            <person name="Adriaenssens E.M."/>
            <person name="Foster-Nyarko E."/>
            <person name="Jarju S."/>
            <person name="Secka A."/>
            <person name="Antonio M."/>
            <person name="Oren A."/>
            <person name="Chaudhuri R.R."/>
            <person name="La Ragione R."/>
            <person name="Hildebrand F."/>
            <person name="Pallen M.J."/>
        </authorList>
    </citation>
    <scope>NUCLEOTIDE SEQUENCE</scope>
    <source>
        <strain evidence="5">CHK178-16964</strain>
    </source>
</reference>
<reference evidence="5" key="2">
    <citation type="submission" date="2021-04" db="EMBL/GenBank/DDBJ databases">
        <authorList>
            <person name="Gilroy R."/>
        </authorList>
    </citation>
    <scope>NUCLEOTIDE SEQUENCE</scope>
    <source>
        <strain evidence="5">CHK178-16964</strain>
    </source>
</reference>
<evidence type="ECO:0000313" key="6">
    <source>
        <dbReference type="Proteomes" id="UP000823900"/>
    </source>
</evidence>
<evidence type="ECO:0000256" key="2">
    <source>
        <dbReference type="ARBA" id="ARBA00023125"/>
    </source>
</evidence>
<dbReference type="Pfam" id="PF07702">
    <property type="entry name" value="UTRA"/>
    <property type="match status" value="1"/>
</dbReference>
<dbReference type="PROSITE" id="PS50949">
    <property type="entry name" value="HTH_GNTR"/>
    <property type="match status" value="1"/>
</dbReference>
<dbReference type="EMBL" id="DWZA01000092">
    <property type="protein sequence ID" value="HJA71995.1"/>
    <property type="molecule type" value="Genomic_DNA"/>
</dbReference>
<dbReference type="InterPro" id="IPR050679">
    <property type="entry name" value="Bact_HTH_transcr_reg"/>
</dbReference>
<sequence length="241" mass="27448">MKLDGRSMYQQAHDAILAYVEENRNKIDSLPSELEFSKMLGVSRNTVREAIRILEREGVLYSRHGVGTFIIPSKRELSTCISTLESATKIIKDHGYEPGTLSVKTEICTADERIGKYLDIPEGAPVFYIERVRTADGEPVALVRDYIPSQPDIEKEYKTGHTESLLEFLSDKYNISVSHVVCEIKAEISNEELEKSLHLDKPSALLVLEQIHYDSRGQAAFYSDSYFLSEKFHFNVIRKKI</sequence>
<dbReference type="AlphaFoldDB" id="A0A9D2KQ11"/>
<evidence type="ECO:0000313" key="5">
    <source>
        <dbReference type="EMBL" id="HJA71995.1"/>
    </source>
</evidence>
<keyword evidence="1" id="KW-0805">Transcription regulation</keyword>
<protein>
    <submittedName>
        <fullName evidence="5">GntR family transcriptional regulator</fullName>
    </submittedName>
</protein>
<dbReference type="GO" id="GO:0045892">
    <property type="term" value="P:negative regulation of DNA-templated transcription"/>
    <property type="evidence" value="ECO:0007669"/>
    <property type="project" value="TreeGrafter"/>
</dbReference>
<dbReference type="PANTHER" id="PTHR44846:SF17">
    <property type="entry name" value="GNTR-FAMILY TRANSCRIPTIONAL REGULATOR"/>
    <property type="match status" value="1"/>
</dbReference>
<dbReference type="PANTHER" id="PTHR44846">
    <property type="entry name" value="MANNOSYL-D-GLYCERATE TRANSPORT/METABOLISM SYSTEM REPRESSOR MNGR-RELATED"/>
    <property type="match status" value="1"/>
</dbReference>
<dbReference type="CDD" id="cd07377">
    <property type="entry name" value="WHTH_GntR"/>
    <property type="match status" value="1"/>
</dbReference>